<keyword evidence="1" id="KW-0732">Signal</keyword>
<dbReference type="InterPro" id="IPR052022">
    <property type="entry name" value="26kDa_periplasmic_antigen"/>
</dbReference>
<dbReference type="GO" id="GO:0006974">
    <property type="term" value="P:DNA damage response"/>
    <property type="evidence" value="ECO:0007669"/>
    <property type="project" value="TreeGrafter"/>
</dbReference>
<evidence type="ECO:0000313" key="2">
    <source>
        <dbReference type="EMBL" id="MBW4465452.1"/>
    </source>
</evidence>
<dbReference type="Pfam" id="PF04402">
    <property type="entry name" value="SIMPL"/>
    <property type="match status" value="1"/>
</dbReference>
<evidence type="ECO:0000256" key="1">
    <source>
        <dbReference type="SAM" id="SignalP"/>
    </source>
</evidence>
<accession>A0A951U5F8</accession>
<feature type="signal peptide" evidence="1">
    <location>
        <begin position="1"/>
        <end position="34"/>
    </location>
</feature>
<dbReference type="InterPro" id="IPR007497">
    <property type="entry name" value="SIMPL/DUF541"/>
</dbReference>
<evidence type="ECO:0000313" key="3">
    <source>
        <dbReference type="Proteomes" id="UP000707356"/>
    </source>
</evidence>
<name>A0A951U5F8_9CYAN</name>
<dbReference type="EMBL" id="JAHHHV010000044">
    <property type="protein sequence ID" value="MBW4465452.1"/>
    <property type="molecule type" value="Genomic_DNA"/>
</dbReference>
<dbReference type="PANTHER" id="PTHR34387:SF1">
    <property type="entry name" value="PERIPLASMIC IMMUNOGENIC PROTEIN"/>
    <property type="match status" value="1"/>
</dbReference>
<dbReference type="PANTHER" id="PTHR34387">
    <property type="entry name" value="SLR1258 PROTEIN"/>
    <property type="match status" value="1"/>
</dbReference>
<proteinExistence type="predicted"/>
<reference evidence="2" key="1">
    <citation type="submission" date="2021-05" db="EMBL/GenBank/DDBJ databases">
        <authorList>
            <person name="Pietrasiak N."/>
            <person name="Ward R."/>
            <person name="Stajich J.E."/>
            <person name="Kurbessoian T."/>
        </authorList>
    </citation>
    <scope>NUCLEOTIDE SEQUENCE</scope>
    <source>
        <strain evidence="2">GSE-TBD4-15B</strain>
    </source>
</reference>
<organism evidence="2 3">
    <name type="scientific">Pegethrix bostrychoides GSE-TBD4-15B</name>
    <dbReference type="NCBI Taxonomy" id="2839662"/>
    <lineage>
        <taxon>Bacteria</taxon>
        <taxon>Bacillati</taxon>
        <taxon>Cyanobacteriota</taxon>
        <taxon>Cyanophyceae</taxon>
        <taxon>Oculatellales</taxon>
        <taxon>Oculatellaceae</taxon>
        <taxon>Pegethrix</taxon>
    </lineage>
</organism>
<reference evidence="2" key="2">
    <citation type="journal article" date="2022" name="Microbiol. Resour. Announc.">
        <title>Metagenome Sequencing to Explore Phylogenomics of Terrestrial Cyanobacteria.</title>
        <authorList>
            <person name="Ward R.D."/>
            <person name="Stajich J.E."/>
            <person name="Johansen J.R."/>
            <person name="Huntemann M."/>
            <person name="Clum A."/>
            <person name="Foster B."/>
            <person name="Foster B."/>
            <person name="Roux S."/>
            <person name="Palaniappan K."/>
            <person name="Varghese N."/>
            <person name="Mukherjee S."/>
            <person name="Reddy T.B.K."/>
            <person name="Daum C."/>
            <person name="Copeland A."/>
            <person name="Chen I.A."/>
            <person name="Ivanova N.N."/>
            <person name="Kyrpides N.C."/>
            <person name="Shapiro N."/>
            <person name="Eloe-Fadrosh E.A."/>
            <person name="Pietrasiak N."/>
        </authorList>
    </citation>
    <scope>NUCLEOTIDE SEQUENCE</scope>
    <source>
        <strain evidence="2">GSE-TBD4-15B</strain>
    </source>
</reference>
<feature type="chain" id="PRO_5037948432" evidence="1">
    <location>
        <begin position="35"/>
        <end position="245"/>
    </location>
</feature>
<protein>
    <submittedName>
        <fullName evidence="2">SIMPL domain-containing protein</fullName>
    </submittedName>
</protein>
<gene>
    <name evidence="2" type="ORF">KME07_08425</name>
</gene>
<sequence length="245" mass="26087">MSLVRSFRSLILVSCLSLTPLLVPIASFTRPAYAQQEQIMRTLTVRGAGKASVATTLTQVQLGVEVQGKTASEVQQQTAERSAAVVEFLRGRNVDKLQTTGISLNPQYDYANNRQQIIGYTASNSVSFRVPTEQAGDLLDQAVQAGATRIDSVSFVAEDAATEAARQQAIQQAVQNAQAQAQAVLSSLGLQQQEIVSIQVDGASAPPPMFARREALMADSAAPPASPVVGGEQEVQASVTLQIRY</sequence>
<dbReference type="Proteomes" id="UP000707356">
    <property type="component" value="Unassembled WGS sequence"/>
</dbReference>
<dbReference type="Gene3D" id="3.30.110.170">
    <property type="entry name" value="Protein of unknown function (DUF541), domain 1"/>
    <property type="match status" value="1"/>
</dbReference>
<comment type="caution">
    <text evidence="2">The sequence shown here is derived from an EMBL/GenBank/DDBJ whole genome shotgun (WGS) entry which is preliminary data.</text>
</comment>
<dbReference type="Gene3D" id="3.30.70.2970">
    <property type="entry name" value="Protein of unknown function (DUF541), domain 2"/>
    <property type="match status" value="1"/>
</dbReference>
<dbReference type="AlphaFoldDB" id="A0A951U5F8"/>